<gene>
    <name evidence="1" type="ORF">GCM10022295_49920</name>
</gene>
<proteinExistence type="predicted"/>
<evidence type="ECO:0000313" key="1">
    <source>
        <dbReference type="EMBL" id="GAA3561765.1"/>
    </source>
</evidence>
<protein>
    <submittedName>
        <fullName evidence="1">Uncharacterized protein</fullName>
    </submittedName>
</protein>
<dbReference type="Proteomes" id="UP001500707">
    <property type="component" value="Unassembled WGS sequence"/>
</dbReference>
<reference evidence="2" key="1">
    <citation type="journal article" date="2019" name="Int. J. Syst. Evol. Microbiol.">
        <title>The Global Catalogue of Microorganisms (GCM) 10K type strain sequencing project: providing services to taxonomists for standard genome sequencing and annotation.</title>
        <authorList>
            <consortium name="The Broad Institute Genomics Platform"/>
            <consortium name="The Broad Institute Genome Sequencing Center for Infectious Disease"/>
            <person name="Wu L."/>
            <person name="Ma J."/>
        </authorList>
    </citation>
    <scope>NUCLEOTIDE SEQUENCE [LARGE SCALE GENOMIC DNA]</scope>
    <source>
        <strain evidence="2">JCM 17656</strain>
    </source>
</reference>
<comment type="caution">
    <text evidence="1">The sequence shown here is derived from an EMBL/GenBank/DDBJ whole genome shotgun (WGS) entry which is preliminary data.</text>
</comment>
<dbReference type="EMBL" id="BAABCE010000009">
    <property type="protein sequence ID" value="GAA3561765.1"/>
    <property type="molecule type" value="Genomic_DNA"/>
</dbReference>
<name>A0ABP6X6G9_9ACTN</name>
<sequence length="69" mass="7259">MAHTRAAATAASNRAALPVSVCTNVRQRARVWLDSVSLASLGSWPLTWPIIATGADAARRQLAATAVYP</sequence>
<accession>A0ABP6X6G9</accession>
<keyword evidence="2" id="KW-1185">Reference proteome</keyword>
<evidence type="ECO:0000313" key="2">
    <source>
        <dbReference type="Proteomes" id="UP001500707"/>
    </source>
</evidence>
<organism evidence="1 2">
    <name type="scientific">Streptomyces osmaniensis</name>
    <dbReference type="NCBI Taxonomy" id="593134"/>
    <lineage>
        <taxon>Bacteria</taxon>
        <taxon>Bacillati</taxon>
        <taxon>Actinomycetota</taxon>
        <taxon>Actinomycetes</taxon>
        <taxon>Kitasatosporales</taxon>
        <taxon>Streptomycetaceae</taxon>
        <taxon>Streptomyces</taxon>
    </lineage>
</organism>